<dbReference type="KEGG" id="pti:PHATRDRAFT_38884"/>
<dbReference type="PROSITE" id="PS51819">
    <property type="entry name" value="VOC"/>
    <property type="match status" value="1"/>
</dbReference>
<dbReference type="InParanoid" id="B7G741"/>
<keyword evidence="1" id="KW-0732">Signal</keyword>
<organism evidence="3 4">
    <name type="scientific">Phaeodactylum tricornutum (strain CCAP 1055/1)</name>
    <dbReference type="NCBI Taxonomy" id="556484"/>
    <lineage>
        <taxon>Eukaryota</taxon>
        <taxon>Sar</taxon>
        <taxon>Stramenopiles</taxon>
        <taxon>Ochrophyta</taxon>
        <taxon>Bacillariophyta</taxon>
        <taxon>Bacillariophyceae</taxon>
        <taxon>Bacillariophycidae</taxon>
        <taxon>Naviculales</taxon>
        <taxon>Phaeodactylaceae</taxon>
        <taxon>Phaeodactylum</taxon>
    </lineage>
</organism>
<dbReference type="Proteomes" id="UP000000759">
    <property type="component" value="Chromosome 17"/>
</dbReference>
<feature type="domain" description="VOC" evidence="2">
    <location>
        <begin position="49"/>
        <end position="176"/>
    </location>
</feature>
<protein>
    <recommendedName>
        <fullName evidence="2">VOC domain-containing protein</fullName>
    </recommendedName>
</protein>
<feature type="signal peptide" evidence="1">
    <location>
        <begin position="1"/>
        <end position="23"/>
    </location>
</feature>
<dbReference type="OrthoDB" id="2580091at2759"/>
<feature type="chain" id="PRO_5002852982" description="VOC domain-containing protein" evidence="1">
    <location>
        <begin position="24"/>
        <end position="191"/>
    </location>
</feature>
<dbReference type="PANTHER" id="PTHR39434">
    <property type="match status" value="1"/>
</dbReference>
<dbReference type="AlphaFoldDB" id="B7G741"/>
<accession>B7G741</accession>
<dbReference type="EMBL" id="CM000619">
    <property type="protein sequence ID" value="EEC45575.1"/>
    <property type="molecule type" value="Genomic_DNA"/>
</dbReference>
<dbReference type="PaxDb" id="2850-Phatr38884"/>
<evidence type="ECO:0000313" key="4">
    <source>
        <dbReference type="Proteomes" id="UP000000759"/>
    </source>
</evidence>
<dbReference type="CDD" id="cd08357">
    <property type="entry name" value="VOC_like"/>
    <property type="match status" value="1"/>
</dbReference>
<proteinExistence type="predicted"/>
<gene>
    <name evidence="3" type="ORF">PHATRDRAFT_38884</name>
</gene>
<dbReference type="RefSeq" id="XP_002182839.1">
    <property type="nucleotide sequence ID" value="XM_002182803.1"/>
</dbReference>
<reference evidence="4" key="2">
    <citation type="submission" date="2008-08" db="EMBL/GenBank/DDBJ databases">
        <authorList>
            <consortium name="Diatom Consortium"/>
            <person name="Grigoriev I."/>
            <person name="Grimwood J."/>
            <person name="Kuo A."/>
            <person name="Otillar R.P."/>
            <person name="Salamov A."/>
            <person name="Detter J.C."/>
            <person name="Lindquist E."/>
            <person name="Shapiro H."/>
            <person name="Lucas S."/>
            <person name="Glavina del Rio T."/>
            <person name="Pitluck S."/>
            <person name="Rokhsar D."/>
            <person name="Bowler C."/>
        </authorList>
    </citation>
    <scope>GENOME REANNOTATION</scope>
    <source>
        <strain evidence="4">CCAP 1055/1</strain>
    </source>
</reference>
<evidence type="ECO:0000259" key="2">
    <source>
        <dbReference type="PROSITE" id="PS51819"/>
    </source>
</evidence>
<dbReference type="InterPro" id="IPR037523">
    <property type="entry name" value="VOC_core"/>
</dbReference>
<dbReference type="eggNOG" id="ENOG502RY6W">
    <property type="taxonomic scope" value="Eukaryota"/>
</dbReference>
<dbReference type="InterPro" id="IPR029068">
    <property type="entry name" value="Glyas_Bleomycin-R_OHBP_Dase"/>
</dbReference>
<dbReference type="Gene3D" id="3.10.180.10">
    <property type="entry name" value="2,3-Dihydroxybiphenyl 1,2-Dioxygenase, domain 1"/>
    <property type="match status" value="1"/>
</dbReference>
<evidence type="ECO:0000256" key="1">
    <source>
        <dbReference type="SAM" id="SignalP"/>
    </source>
</evidence>
<dbReference type="InterPro" id="IPR004360">
    <property type="entry name" value="Glyas_Fos-R_dOase_dom"/>
</dbReference>
<name>B7G741_PHATC</name>
<dbReference type="Pfam" id="PF00903">
    <property type="entry name" value="Glyoxalase"/>
    <property type="match status" value="1"/>
</dbReference>
<dbReference type="GeneID" id="7203612"/>
<dbReference type="SUPFAM" id="SSF54593">
    <property type="entry name" value="Glyoxalase/Bleomycin resistance protein/Dihydroxybiphenyl dioxygenase"/>
    <property type="match status" value="1"/>
</dbReference>
<evidence type="ECO:0000313" key="3">
    <source>
        <dbReference type="EMBL" id="EEC45575.1"/>
    </source>
</evidence>
<reference evidence="3 4" key="1">
    <citation type="journal article" date="2008" name="Nature">
        <title>The Phaeodactylum genome reveals the evolutionary history of diatom genomes.</title>
        <authorList>
            <person name="Bowler C."/>
            <person name="Allen A.E."/>
            <person name="Badger J.H."/>
            <person name="Grimwood J."/>
            <person name="Jabbari K."/>
            <person name="Kuo A."/>
            <person name="Maheswari U."/>
            <person name="Martens C."/>
            <person name="Maumus F."/>
            <person name="Otillar R.P."/>
            <person name="Rayko E."/>
            <person name="Salamov A."/>
            <person name="Vandepoele K."/>
            <person name="Beszteri B."/>
            <person name="Gruber A."/>
            <person name="Heijde M."/>
            <person name="Katinka M."/>
            <person name="Mock T."/>
            <person name="Valentin K."/>
            <person name="Verret F."/>
            <person name="Berges J.A."/>
            <person name="Brownlee C."/>
            <person name="Cadoret J.P."/>
            <person name="Chiovitti A."/>
            <person name="Choi C.J."/>
            <person name="Coesel S."/>
            <person name="De Martino A."/>
            <person name="Detter J.C."/>
            <person name="Durkin C."/>
            <person name="Falciatore A."/>
            <person name="Fournet J."/>
            <person name="Haruta M."/>
            <person name="Huysman M.J."/>
            <person name="Jenkins B.D."/>
            <person name="Jiroutova K."/>
            <person name="Jorgensen R.E."/>
            <person name="Joubert Y."/>
            <person name="Kaplan A."/>
            <person name="Kroger N."/>
            <person name="Kroth P.G."/>
            <person name="La Roche J."/>
            <person name="Lindquist E."/>
            <person name="Lommer M."/>
            <person name="Martin-Jezequel V."/>
            <person name="Lopez P.J."/>
            <person name="Lucas S."/>
            <person name="Mangogna M."/>
            <person name="McGinnis K."/>
            <person name="Medlin L.K."/>
            <person name="Montsant A."/>
            <person name="Oudot-Le Secq M.P."/>
            <person name="Napoli C."/>
            <person name="Obornik M."/>
            <person name="Parker M.S."/>
            <person name="Petit J.L."/>
            <person name="Porcel B.M."/>
            <person name="Poulsen N."/>
            <person name="Robison M."/>
            <person name="Rychlewski L."/>
            <person name="Rynearson T.A."/>
            <person name="Schmutz J."/>
            <person name="Shapiro H."/>
            <person name="Siaut M."/>
            <person name="Stanley M."/>
            <person name="Sussman M.R."/>
            <person name="Taylor A.R."/>
            <person name="Vardi A."/>
            <person name="von Dassow P."/>
            <person name="Vyverman W."/>
            <person name="Willis A."/>
            <person name="Wyrwicz L.S."/>
            <person name="Rokhsar D.S."/>
            <person name="Weissenbach J."/>
            <person name="Armbrust E.V."/>
            <person name="Green B.R."/>
            <person name="Van de Peer Y."/>
            <person name="Grigoriev I.V."/>
        </authorList>
    </citation>
    <scope>NUCLEOTIDE SEQUENCE [LARGE SCALE GENOMIC DNA]</scope>
    <source>
        <strain evidence="3 4">CCAP 1055/1</strain>
    </source>
</reference>
<dbReference type="PANTHER" id="PTHR39434:SF1">
    <property type="entry name" value="VOC DOMAIN-CONTAINING PROTEIN"/>
    <property type="match status" value="1"/>
</dbReference>
<keyword evidence="4" id="KW-1185">Reference proteome</keyword>
<sequence length="191" mass="21501">MVMRSRWLASTLMTLSPLSCTNAAAPFVSRLLIAAQQSSKPAADPAPGSPFHYAFPVHNLEAAKDFYENVLGCVEGRSSEKWQDYSLHGHQIVAHWAGNDYRCQDYYNPVDGDEVPVPHVGLALTVEQFHELAERVRSKGVNFIIEPHLRFKGMPGEQYTMFFKDPSGNNLEFKAMTHPENLFAKYNVTNK</sequence>